<dbReference type="EMBL" id="JADPUN010000422">
    <property type="protein sequence ID" value="MBF9135307.1"/>
    <property type="molecule type" value="Genomic_DNA"/>
</dbReference>
<accession>A0ABS0H9Z6</accession>
<name>A0ABS0H9Z6_9ACTN</name>
<dbReference type="RefSeq" id="WP_196206842.1">
    <property type="nucleotide sequence ID" value="NZ_JADPUN010000422.1"/>
</dbReference>
<proteinExistence type="predicted"/>
<protein>
    <submittedName>
        <fullName evidence="1">Uncharacterized protein</fullName>
    </submittedName>
</protein>
<dbReference type="Proteomes" id="UP000638560">
    <property type="component" value="Unassembled WGS sequence"/>
</dbReference>
<sequence length="125" mass="14146">MTEQSQHARAFDLPGWPCPPRVRDIPKHHNSWGHILVVHSGPVAQDELGYLWVNGETIPRFQTPNETLTSPGALVFWTESGLGLWVHPKSLRSLPSISRLDMRPDEWLAVNEVASEWPDFIKSTS</sequence>
<keyword evidence="2" id="KW-1185">Reference proteome</keyword>
<reference evidence="1 2" key="1">
    <citation type="submission" date="2020-11" db="EMBL/GenBank/DDBJ databases">
        <title>A novel isolate from a Black sea contaminated sediment with potential to produce alkanes: Plantactinospora alkalitolerans sp. nov.</title>
        <authorList>
            <person name="Carro L."/>
            <person name="Veyisoglu A."/>
            <person name="Guven K."/>
            <person name="Schumann P."/>
            <person name="Klenk H.-P."/>
            <person name="Sahin N."/>
        </authorList>
    </citation>
    <scope>NUCLEOTIDE SEQUENCE [LARGE SCALE GENOMIC DNA]</scope>
    <source>
        <strain evidence="1 2">S1510</strain>
    </source>
</reference>
<gene>
    <name evidence="1" type="ORF">I0C86_41390</name>
</gene>
<comment type="caution">
    <text evidence="1">The sequence shown here is derived from an EMBL/GenBank/DDBJ whole genome shotgun (WGS) entry which is preliminary data.</text>
</comment>
<evidence type="ECO:0000313" key="1">
    <source>
        <dbReference type="EMBL" id="MBF9135307.1"/>
    </source>
</evidence>
<organism evidence="1 2">
    <name type="scientific">Plantactinospora alkalitolerans</name>
    <dbReference type="NCBI Taxonomy" id="2789879"/>
    <lineage>
        <taxon>Bacteria</taxon>
        <taxon>Bacillati</taxon>
        <taxon>Actinomycetota</taxon>
        <taxon>Actinomycetes</taxon>
        <taxon>Micromonosporales</taxon>
        <taxon>Micromonosporaceae</taxon>
        <taxon>Plantactinospora</taxon>
    </lineage>
</organism>
<evidence type="ECO:0000313" key="2">
    <source>
        <dbReference type="Proteomes" id="UP000638560"/>
    </source>
</evidence>